<gene>
    <name evidence="19" type="ORF">FB380_000372</name>
    <name evidence="18" type="ORF">GCM10011589_25650</name>
</gene>
<keyword evidence="8" id="KW-0547">Nucleotide-binding</keyword>
<keyword evidence="21" id="KW-1185">Reference proteome</keyword>
<evidence type="ECO:0000259" key="16">
    <source>
        <dbReference type="Pfam" id="PF01656"/>
    </source>
</evidence>
<keyword evidence="11 15" id="KW-1133">Transmembrane helix</keyword>
<reference evidence="19 20" key="3">
    <citation type="submission" date="2020-02" db="EMBL/GenBank/DDBJ databases">
        <title>Sequencing the genomes of 1000 actinobacteria strains.</title>
        <authorList>
            <person name="Klenk H.-P."/>
        </authorList>
    </citation>
    <scope>NUCLEOTIDE SEQUENCE [LARGE SCALE GENOMIC DNA]</scope>
    <source>
        <strain evidence="19 20">DSM 45201</strain>
    </source>
</reference>
<evidence type="ECO:0000256" key="7">
    <source>
        <dbReference type="ARBA" id="ARBA00022692"/>
    </source>
</evidence>
<dbReference type="GO" id="GO:0005886">
    <property type="term" value="C:plasma membrane"/>
    <property type="evidence" value="ECO:0007669"/>
    <property type="project" value="UniProtKB-SubCell"/>
</dbReference>
<evidence type="ECO:0000256" key="10">
    <source>
        <dbReference type="ARBA" id="ARBA00022840"/>
    </source>
</evidence>
<proteinExistence type="inferred from homology"/>
<dbReference type="GO" id="GO:0004715">
    <property type="term" value="F:non-membrane spanning protein tyrosine kinase activity"/>
    <property type="evidence" value="ECO:0007669"/>
    <property type="project" value="UniProtKB-EC"/>
</dbReference>
<evidence type="ECO:0000259" key="17">
    <source>
        <dbReference type="Pfam" id="PF02706"/>
    </source>
</evidence>
<comment type="caution">
    <text evidence="19">The sequence shown here is derived from an EMBL/GenBank/DDBJ whole genome shotgun (WGS) entry which is preliminary data.</text>
</comment>
<dbReference type="SUPFAM" id="SSF52540">
    <property type="entry name" value="P-loop containing nucleoside triphosphate hydrolases"/>
    <property type="match status" value="1"/>
</dbReference>
<reference evidence="18" key="1">
    <citation type="journal article" date="2014" name="Int. J. Syst. Evol. Microbiol.">
        <title>Complete genome of a new Firmicutes species belonging to the dominant human colonic microbiota ('Ruminococcus bicirculans') reveals two chromosomes and a selective capacity to utilize plant glucans.</title>
        <authorList>
            <consortium name="NISC Comparative Sequencing Program"/>
            <person name="Wegmann U."/>
            <person name="Louis P."/>
            <person name="Goesmann A."/>
            <person name="Henrissat B."/>
            <person name="Duncan S.H."/>
            <person name="Flint H.J."/>
        </authorList>
    </citation>
    <scope>NUCLEOTIDE SEQUENCE</scope>
    <source>
        <strain evidence="18">CGMCC 4.5581</strain>
    </source>
</reference>
<dbReference type="Pfam" id="PF02706">
    <property type="entry name" value="Wzz"/>
    <property type="match status" value="1"/>
</dbReference>
<keyword evidence="9" id="KW-0418">Kinase</keyword>
<dbReference type="InterPro" id="IPR050445">
    <property type="entry name" value="Bact_polysacc_biosynth/exp"/>
</dbReference>
<dbReference type="NCBIfam" id="TIGR01007">
    <property type="entry name" value="eps_fam"/>
    <property type="match status" value="1"/>
</dbReference>
<evidence type="ECO:0000256" key="13">
    <source>
        <dbReference type="ARBA" id="ARBA00023137"/>
    </source>
</evidence>
<dbReference type="Proteomes" id="UP000552836">
    <property type="component" value="Unassembled WGS sequence"/>
</dbReference>
<dbReference type="GO" id="GO:0042802">
    <property type="term" value="F:identical protein binding"/>
    <property type="evidence" value="ECO:0007669"/>
    <property type="project" value="UniProtKB-ARBA"/>
</dbReference>
<protein>
    <recommendedName>
        <fullName evidence="4">non-specific protein-tyrosine kinase</fullName>
        <ecNumber evidence="4">2.7.10.2</ecNumber>
    </recommendedName>
</protein>
<evidence type="ECO:0000256" key="1">
    <source>
        <dbReference type="ARBA" id="ARBA00004651"/>
    </source>
</evidence>
<name>A0A846LDZ6_9ACTN</name>
<evidence type="ECO:0000256" key="11">
    <source>
        <dbReference type="ARBA" id="ARBA00022989"/>
    </source>
</evidence>
<keyword evidence="5" id="KW-1003">Cell membrane</keyword>
<dbReference type="Proteomes" id="UP000648663">
    <property type="component" value="Unassembled WGS sequence"/>
</dbReference>
<comment type="catalytic activity">
    <reaction evidence="14">
        <text>L-tyrosyl-[protein] + ATP = O-phospho-L-tyrosyl-[protein] + ADP + H(+)</text>
        <dbReference type="Rhea" id="RHEA:10596"/>
        <dbReference type="Rhea" id="RHEA-COMP:10136"/>
        <dbReference type="Rhea" id="RHEA-COMP:20101"/>
        <dbReference type="ChEBI" id="CHEBI:15378"/>
        <dbReference type="ChEBI" id="CHEBI:30616"/>
        <dbReference type="ChEBI" id="CHEBI:46858"/>
        <dbReference type="ChEBI" id="CHEBI:61978"/>
        <dbReference type="ChEBI" id="CHEBI:456216"/>
        <dbReference type="EC" id="2.7.10.2"/>
    </reaction>
</comment>
<dbReference type="EC" id="2.7.10.2" evidence="4"/>
<evidence type="ECO:0000256" key="5">
    <source>
        <dbReference type="ARBA" id="ARBA00022475"/>
    </source>
</evidence>
<dbReference type="InterPro" id="IPR005702">
    <property type="entry name" value="Wzc-like_C"/>
</dbReference>
<dbReference type="InterPro" id="IPR002586">
    <property type="entry name" value="CobQ/CobB/MinD/ParA_Nub-bd_dom"/>
</dbReference>
<dbReference type="EMBL" id="JAAMPA010000001">
    <property type="protein sequence ID" value="NIH65926.1"/>
    <property type="molecule type" value="Genomic_DNA"/>
</dbReference>
<evidence type="ECO:0000256" key="3">
    <source>
        <dbReference type="ARBA" id="ARBA00007316"/>
    </source>
</evidence>
<dbReference type="CDD" id="cd05387">
    <property type="entry name" value="BY-kinase"/>
    <property type="match status" value="1"/>
</dbReference>
<organism evidence="19 20">
    <name type="scientific">Modestobacter marinus</name>
    <dbReference type="NCBI Taxonomy" id="477641"/>
    <lineage>
        <taxon>Bacteria</taxon>
        <taxon>Bacillati</taxon>
        <taxon>Actinomycetota</taxon>
        <taxon>Actinomycetes</taxon>
        <taxon>Geodermatophilales</taxon>
        <taxon>Geodermatophilaceae</taxon>
        <taxon>Modestobacter</taxon>
    </lineage>
</organism>
<reference evidence="18" key="4">
    <citation type="submission" date="2024-05" db="EMBL/GenBank/DDBJ databases">
        <authorList>
            <person name="Sun Q."/>
            <person name="Zhou Y."/>
        </authorList>
    </citation>
    <scope>NUCLEOTIDE SEQUENCE</scope>
    <source>
        <strain evidence="18">CGMCC 4.5581</strain>
    </source>
</reference>
<keyword evidence="12 15" id="KW-0472">Membrane</keyword>
<accession>A0A846LDZ6</accession>
<evidence type="ECO:0000313" key="18">
    <source>
        <dbReference type="EMBL" id="GGL68138.1"/>
    </source>
</evidence>
<evidence type="ECO:0000256" key="8">
    <source>
        <dbReference type="ARBA" id="ARBA00022741"/>
    </source>
</evidence>
<dbReference type="FunFam" id="3.40.50.300:FF:000527">
    <property type="entry name" value="Tyrosine-protein kinase etk"/>
    <property type="match status" value="1"/>
</dbReference>
<evidence type="ECO:0000256" key="9">
    <source>
        <dbReference type="ARBA" id="ARBA00022777"/>
    </source>
</evidence>
<evidence type="ECO:0000256" key="2">
    <source>
        <dbReference type="ARBA" id="ARBA00006683"/>
    </source>
</evidence>
<dbReference type="Pfam" id="PF01656">
    <property type="entry name" value="CbiA"/>
    <property type="match status" value="1"/>
</dbReference>
<comment type="similarity">
    <text evidence="2">Belongs to the CpsC/CapA family.</text>
</comment>
<dbReference type="InterPro" id="IPR003856">
    <property type="entry name" value="LPS_length_determ_N"/>
</dbReference>
<evidence type="ECO:0000256" key="14">
    <source>
        <dbReference type="ARBA" id="ARBA00051245"/>
    </source>
</evidence>
<keyword evidence="13" id="KW-0829">Tyrosine-protein kinase</keyword>
<feature type="domain" description="CobQ/CobB/MinD/ParA nucleotide binding" evidence="16">
    <location>
        <begin position="280"/>
        <end position="443"/>
    </location>
</feature>
<evidence type="ECO:0000313" key="19">
    <source>
        <dbReference type="EMBL" id="NIH65926.1"/>
    </source>
</evidence>
<evidence type="ECO:0000313" key="20">
    <source>
        <dbReference type="Proteomes" id="UP000552836"/>
    </source>
</evidence>
<evidence type="ECO:0000256" key="6">
    <source>
        <dbReference type="ARBA" id="ARBA00022679"/>
    </source>
</evidence>
<dbReference type="RefSeq" id="WP_166753594.1">
    <property type="nucleotide sequence ID" value="NZ_BAABJU010000021.1"/>
</dbReference>
<evidence type="ECO:0000256" key="4">
    <source>
        <dbReference type="ARBA" id="ARBA00011903"/>
    </source>
</evidence>
<dbReference type="GO" id="GO:0005524">
    <property type="term" value="F:ATP binding"/>
    <property type="evidence" value="ECO:0007669"/>
    <property type="project" value="UniProtKB-KW"/>
</dbReference>
<dbReference type="EMBL" id="BMMI01000004">
    <property type="protein sequence ID" value="GGL68138.1"/>
    <property type="molecule type" value="Genomic_DNA"/>
</dbReference>
<evidence type="ECO:0000256" key="12">
    <source>
        <dbReference type="ARBA" id="ARBA00023136"/>
    </source>
</evidence>
<sequence length="482" mass="49653">MELGELMAVLRRRWRWATAAALVGLLAGLAWALTTAPTYRSTASVYFSLQYGDTASDLVQGSTFTQNQVTSYAELATTPAVLQPVIDELGLPMGVSALAGRVQASAPVDTVIVEVAVTDTSAVRSARIADAVVDTLSRTVEELAPEDADGEPTVQATTVAPAEVPVRPAAPNTTLYALAGLVAGLVLGCALLLLRAALDTRVRDTGTLAALTDRPLIGTIGAVRTKGTERPVVVEADPHAPQAESFRQLRTNLQFLSLPGVRTDGAGGRVLLVTSAVAAEGKSTVSANLAAALAETGARVLLVDADLRRPSLDGVLGIEGSVGLTSVLLGHAAVADVAQDWGSSGLQVLAAGPLPPNPTELLGSPAMAAVLDQLRGTYDHVVLDSAPLLPVADGAVLSRVADGVVLVVNAVRARRAQVTESLQVLETVRATVLGVVLNQVERKEQAYDYRPRHGVAGSAPTRVPAPVLAAPTAGSAGLRGRP</sequence>
<keyword evidence="6" id="KW-0808">Transferase</keyword>
<feature type="domain" description="Polysaccharide chain length determinant N-terminal" evidence="17">
    <location>
        <begin position="2"/>
        <end position="89"/>
    </location>
</feature>
<evidence type="ECO:0000256" key="15">
    <source>
        <dbReference type="SAM" id="Phobius"/>
    </source>
</evidence>
<dbReference type="Gene3D" id="3.40.50.300">
    <property type="entry name" value="P-loop containing nucleotide triphosphate hydrolases"/>
    <property type="match status" value="1"/>
</dbReference>
<dbReference type="PANTHER" id="PTHR32309:SF13">
    <property type="entry name" value="FERRIC ENTEROBACTIN TRANSPORT PROTEIN FEPE"/>
    <property type="match status" value="1"/>
</dbReference>
<feature type="transmembrane region" description="Helical" evidence="15">
    <location>
        <begin position="175"/>
        <end position="194"/>
    </location>
</feature>
<comment type="subcellular location">
    <subcellularLocation>
        <location evidence="1">Cell membrane</location>
        <topology evidence="1">Multi-pass membrane protein</topology>
    </subcellularLocation>
</comment>
<reference evidence="21" key="2">
    <citation type="journal article" date="2019" name="Int. J. Syst. Evol. Microbiol.">
        <title>The Global Catalogue of Microorganisms (GCM) 10K type strain sequencing project: providing services to taxonomists for standard genome sequencing and annotation.</title>
        <authorList>
            <consortium name="The Broad Institute Genomics Platform"/>
            <consortium name="The Broad Institute Genome Sequencing Center for Infectious Disease"/>
            <person name="Wu L."/>
            <person name="Ma J."/>
        </authorList>
    </citation>
    <scope>NUCLEOTIDE SEQUENCE [LARGE SCALE GENOMIC DNA]</scope>
    <source>
        <strain evidence="21">CGMCC 4.5581</strain>
    </source>
</reference>
<keyword evidence="7 15" id="KW-0812">Transmembrane</keyword>
<comment type="similarity">
    <text evidence="3">Belongs to the CpsD/CapB family.</text>
</comment>
<dbReference type="InterPro" id="IPR027417">
    <property type="entry name" value="P-loop_NTPase"/>
</dbReference>
<dbReference type="AlphaFoldDB" id="A0A846LDZ6"/>
<evidence type="ECO:0000313" key="21">
    <source>
        <dbReference type="Proteomes" id="UP000648663"/>
    </source>
</evidence>
<keyword evidence="10" id="KW-0067">ATP-binding</keyword>
<dbReference type="PANTHER" id="PTHR32309">
    <property type="entry name" value="TYROSINE-PROTEIN KINASE"/>
    <property type="match status" value="1"/>
</dbReference>